<feature type="domain" description="Acyl-CoA dehydrogenase/oxidase C-terminal" evidence="8">
    <location>
        <begin position="235"/>
        <end position="383"/>
    </location>
</feature>
<dbReference type="FunFam" id="2.40.110.10:FF:000002">
    <property type="entry name" value="Acyl-CoA dehydrogenase fadE12"/>
    <property type="match status" value="1"/>
</dbReference>
<dbReference type="Pfam" id="PF02770">
    <property type="entry name" value="Acyl-CoA_dh_M"/>
    <property type="match status" value="1"/>
</dbReference>
<evidence type="ECO:0000256" key="6">
    <source>
        <dbReference type="ARBA" id="ARBA00023002"/>
    </source>
</evidence>
<dbReference type="Gene3D" id="2.40.110.10">
    <property type="entry name" value="Butyryl-CoA Dehydrogenase, subunit A, domain 2"/>
    <property type="match status" value="1"/>
</dbReference>
<accession>A0A919RII5</accession>
<dbReference type="PANTHER" id="PTHR48083:SF2">
    <property type="entry name" value="MEDIUM-CHAIN SPECIFIC ACYL-COA DEHYDROGENASE, MITOCHONDRIAL"/>
    <property type="match status" value="1"/>
</dbReference>
<evidence type="ECO:0000256" key="1">
    <source>
        <dbReference type="ARBA" id="ARBA00001974"/>
    </source>
</evidence>
<dbReference type="Proteomes" id="UP000606172">
    <property type="component" value="Unassembled WGS sequence"/>
</dbReference>
<dbReference type="GO" id="GO:0003995">
    <property type="term" value="F:acyl-CoA dehydrogenase activity"/>
    <property type="evidence" value="ECO:0007669"/>
    <property type="project" value="InterPro"/>
</dbReference>
<feature type="domain" description="Acyl-CoA dehydrogenase/oxidase N-terminal" evidence="10">
    <location>
        <begin position="6"/>
        <end position="123"/>
    </location>
</feature>
<dbReference type="InterPro" id="IPR006091">
    <property type="entry name" value="Acyl-CoA_Oxase/DH_mid-dom"/>
</dbReference>
<dbReference type="GO" id="GO:0005737">
    <property type="term" value="C:cytoplasm"/>
    <property type="evidence" value="ECO:0007669"/>
    <property type="project" value="TreeGrafter"/>
</dbReference>
<keyword evidence="5 7" id="KW-0274">FAD</keyword>
<comment type="similarity">
    <text evidence="2 7">Belongs to the acyl-CoA dehydrogenase family.</text>
</comment>
<sequence length="394" mass="43564">MGFAITETQRTLIENVRRFVRTEIIPLEFDLDPDESELSPSVLAGLVAKTKQMGLYNLDVPEELGGVGADTVTRTLLAIEMSQHRAGLYSPCYSAFGQPDMAQLYEATDEQKERYLFPILRGEKRSFFALTEPSGGSDPARAIQTRAKRDGSDWIINGNKTFISGADSADFGLVFARTGDQESGRDGITCFIVDADTPGFTVRRVIHTLRSGHYPTELVFEDVRVPAGAVLGEVGQGFAMANERLTKNRIPYAAGCLGVAMMAHRMAVEYAGIRSVFGSKLADHEGIQWMLVDNEIDLRTAAAITLDAAERADSGRPFRTEVAIAKIVATEAAGRVVDRAMQIHGGYGVSKDLPLERWYRELRIRRIGEGSTETQRMIISRDMLKGRYTSWIDR</sequence>
<comment type="cofactor">
    <cofactor evidence="1 7">
        <name>FAD</name>
        <dbReference type="ChEBI" id="CHEBI:57692"/>
    </cofactor>
</comment>
<dbReference type="PANTHER" id="PTHR48083">
    <property type="entry name" value="MEDIUM-CHAIN SPECIFIC ACYL-COA DEHYDROGENASE, MITOCHONDRIAL-RELATED"/>
    <property type="match status" value="1"/>
</dbReference>
<evidence type="ECO:0000259" key="10">
    <source>
        <dbReference type="Pfam" id="PF02771"/>
    </source>
</evidence>
<proteinExistence type="inferred from homology"/>
<dbReference type="InterPro" id="IPR006089">
    <property type="entry name" value="Acyl-CoA_DH_CS"/>
</dbReference>
<gene>
    <name evidence="11" type="primary">acd_2</name>
    <name evidence="11" type="ORF">Ssi02_46840</name>
</gene>
<dbReference type="InterPro" id="IPR036250">
    <property type="entry name" value="AcylCo_DH-like_C"/>
</dbReference>
<dbReference type="FunFam" id="1.20.140.10:FF:000001">
    <property type="entry name" value="Acyl-CoA dehydrogenase"/>
    <property type="match status" value="1"/>
</dbReference>
<reference evidence="11" key="1">
    <citation type="submission" date="2021-01" db="EMBL/GenBank/DDBJ databases">
        <title>Whole genome shotgun sequence of Sinosporangium siamense NBRC 109515.</title>
        <authorList>
            <person name="Komaki H."/>
            <person name="Tamura T."/>
        </authorList>
    </citation>
    <scope>NUCLEOTIDE SEQUENCE</scope>
    <source>
        <strain evidence="11">NBRC 109515</strain>
    </source>
</reference>
<dbReference type="Gene3D" id="1.20.140.10">
    <property type="entry name" value="Butyryl-CoA Dehydrogenase, subunit A, domain 3"/>
    <property type="match status" value="1"/>
</dbReference>
<evidence type="ECO:0000259" key="8">
    <source>
        <dbReference type="Pfam" id="PF00441"/>
    </source>
</evidence>
<dbReference type="InterPro" id="IPR009100">
    <property type="entry name" value="AcylCoA_DH/oxidase_NM_dom_sf"/>
</dbReference>
<dbReference type="InterPro" id="IPR037069">
    <property type="entry name" value="AcylCoA_DH/ox_N_sf"/>
</dbReference>
<dbReference type="SUPFAM" id="SSF47203">
    <property type="entry name" value="Acyl-CoA dehydrogenase C-terminal domain-like"/>
    <property type="match status" value="1"/>
</dbReference>
<comment type="caution">
    <text evidence="11">The sequence shown here is derived from an EMBL/GenBank/DDBJ whole genome shotgun (WGS) entry which is preliminary data.</text>
</comment>
<evidence type="ECO:0000256" key="7">
    <source>
        <dbReference type="RuleBase" id="RU362125"/>
    </source>
</evidence>
<dbReference type="Pfam" id="PF00441">
    <property type="entry name" value="Acyl-CoA_dh_1"/>
    <property type="match status" value="1"/>
</dbReference>
<dbReference type="InterPro" id="IPR050741">
    <property type="entry name" value="Acyl-CoA_dehydrogenase"/>
</dbReference>
<evidence type="ECO:0000256" key="4">
    <source>
        <dbReference type="ARBA" id="ARBA00022630"/>
    </source>
</evidence>
<evidence type="ECO:0000259" key="9">
    <source>
        <dbReference type="Pfam" id="PF02770"/>
    </source>
</evidence>
<dbReference type="SUPFAM" id="SSF56645">
    <property type="entry name" value="Acyl-CoA dehydrogenase NM domain-like"/>
    <property type="match status" value="1"/>
</dbReference>
<feature type="domain" description="Acyl-CoA oxidase/dehydrogenase middle" evidence="9">
    <location>
        <begin position="128"/>
        <end position="223"/>
    </location>
</feature>
<dbReference type="PROSITE" id="PS00073">
    <property type="entry name" value="ACYL_COA_DH_2"/>
    <property type="match status" value="1"/>
</dbReference>
<dbReference type="InterPro" id="IPR013786">
    <property type="entry name" value="AcylCoA_DH/ox_N"/>
</dbReference>
<evidence type="ECO:0000256" key="3">
    <source>
        <dbReference type="ARBA" id="ARBA00019125"/>
    </source>
</evidence>
<dbReference type="RefSeq" id="WP_204028936.1">
    <property type="nucleotide sequence ID" value="NZ_BOOW01000030.1"/>
</dbReference>
<evidence type="ECO:0000256" key="2">
    <source>
        <dbReference type="ARBA" id="ARBA00009347"/>
    </source>
</evidence>
<evidence type="ECO:0000256" key="5">
    <source>
        <dbReference type="ARBA" id="ARBA00022827"/>
    </source>
</evidence>
<dbReference type="GO" id="GO:0050660">
    <property type="term" value="F:flavin adenine dinucleotide binding"/>
    <property type="evidence" value="ECO:0007669"/>
    <property type="project" value="InterPro"/>
</dbReference>
<keyword evidence="4 7" id="KW-0285">Flavoprotein</keyword>
<organism evidence="11 12">
    <name type="scientific">Sinosporangium siamense</name>
    <dbReference type="NCBI Taxonomy" id="1367973"/>
    <lineage>
        <taxon>Bacteria</taxon>
        <taxon>Bacillati</taxon>
        <taxon>Actinomycetota</taxon>
        <taxon>Actinomycetes</taxon>
        <taxon>Streptosporangiales</taxon>
        <taxon>Streptosporangiaceae</taxon>
        <taxon>Sinosporangium</taxon>
    </lineage>
</organism>
<dbReference type="Gene3D" id="1.10.540.10">
    <property type="entry name" value="Acyl-CoA dehydrogenase/oxidase, N-terminal domain"/>
    <property type="match status" value="1"/>
</dbReference>
<dbReference type="AlphaFoldDB" id="A0A919RII5"/>
<dbReference type="EMBL" id="BOOW01000030">
    <property type="protein sequence ID" value="GII94453.1"/>
    <property type="molecule type" value="Genomic_DNA"/>
</dbReference>
<protein>
    <recommendedName>
        <fullName evidence="3">Medium-chain specific acyl-CoA dehydrogenase, mitochondrial</fullName>
    </recommendedName>
</protein>
<keyword evidence="12" id="KW-1185">Reference proteome</keyword>
<dbReference type="InterPro" id="IPR046373">
    <property type="entry name" value="Acyl-CoA_Oxase/DH_mid-dom_sf"/>
</dbReference>
<evidence type="ECO:0000313" key="11">
    <source>
        <dbReference type="EMBL" id="GII94453.1"/>
    </source>
</evidence>
<dbReference type="Pfam" id="PF02771">
    <property type="entry name" value="Acyl-CoA_dh_N"/>
    <property type="match status" value="1"/>
</dbReference>
<keyword evidence="6 7" id="KW-0560">Oxidoreductase</keyword>
<dbReference type="GO" id="GO:0033539">
    <property type="term" value="P:fatty acid beta-oxidation using acyl-CoA dehydrogenase"/>
    <property type="evidence" value="ECO:0007669"/>
    <property type="project" value="TreeGrafter"/>
</dbReference>
<name>A0A919RII5_9ACTN</name>
<evidence type="ECO:0000313" key="12">
    <source>
        <dbReference type="Proteomes" id="UP000606172"/>
    </source>
</evidence>
<dbReference type="InterPro" id="IPR009075">
    <property type="entry name" value="AcylCo_DH/oxidase_C"/>
</dbReference>